<dbReference type="InterPro" id="IPR007374">
    <property type="entry name" value="ASCH_domain"/>
</dbReference>
<dbReference type="Gene3D" id="3.10.400.10">
    <property type="entry name" value="Sulfate adenylyltransferase"/>
    <property type="match status" value="1"/>
</dbReference>
<reference evidence="2 3" key="1">
    <citation type="submission" date="2015-07" db="EMBL/GenBank/DDBJ databases">
        <title>Genome sequence of Ornatilinea apprima DSM 23815.</title>
        <authorList>
            <person name="Hemp J."/>
            <person name="Ward L.M."/>
            <person name="Pace L.A."/>
            <person name="Fischer W.W."/>
        </authorList>
    </citation>
    <scope>NUCLEOTIDE SEQUENCE [LARGE SCALE GENOMIC DNA]</scope>
    <source>
        <strain evidence="2 3">P3M-1</strain>
    </source>
</reference>
<sequence>MPAGAPRPQTFQSWAFGHDADVASRLAALVRKGVKTATSGLLWSYEAEQEDTPEVGGYSVITDWEGRPLCIIQTLEVIVRPFHEVGADIAWEEGEGDRSLEYWREVHWEFFAEECAQLGRAPQDDMPVVSERFRLVFDQSPDI</sequence>
<dbReference type="Pfam" id="PF04266">
    <property type="entry name" value="ASCH"/>
    <property type="match status" value="1"/>
</dbReference>
<dbReference type="PATRIC" id="fig|1134406.4.peg.1913"/>
<proteinExistence type="predicted"/>
<dbReference type="PANTHER" id="PTHR39203:SF1">
    <property type="entry name" value="CYTOPLASMIC PROTEIN"/>
    <property type="match status" value="1"/>
</dbReference>
<organism evidence="2 3">
    <name type="scientific">Ornatilinea apprima</name>
    <dbReference type="NCBI Taxonomy" id="1134406"/>
    <lineage>
        <taxon>Bacteria</taxon>
        <taxon>Bacillati</taxon>
        <taxon>Chloroflexota</taxon>
        <taxon>Anaerolineae</taxon>
        <taxon>Anaerolineales</taxon>
        <taxon>Anaerolineaceae</taxon>
        <taxon>Ornatilinea</taxon>
    </lineage>
</organism>
<dbReference type="CDD" id="cd06553">
    <property type="entry name" value="ASCH_Ef3133_like"/>
    <property type="match status" value="1"/>
</dbReference>
<dbReference type="InterPro" id="IPR015947">
    <property type="entry name" value="PUA-like_sf"/>
</dbReference>
<dbReference type="AlphaFoldDB" id="A0A0P6XYE0"/>
<feature type="domain" description="ASCH" evidence="1">
    <location>
        <begin position="14"/>
        <end position="137"/>
    </location>
</feature>
<protein>
    <recommendedName>
        <fullName evidence="1">ASCH domain-containing protein</fullName>
    </recommendedName>
</protein>
<dbReference type="SMART" id="SM01022">
    <property type="entry name" value="ASCH"/>
    <property type="match status" value="1"/>
</dbReference>
<name>A0A0P6XYE0_9CHLR</name>
<accession>A0A0P6XYE0</accession>
<keyword evidence="3" id="KW-1185">Reference proteome</keyword>
<dbReference type="InterPro" id="IPR009326">
    <property type="entry name" value="DUF984"/>
</dbReference>
<evidence type="ECO:0000313" key="2">
    <source>
        <dbReference type="EMBL" id="KPL74151.1"/>
    </source>
</evidence>
<comment type="caution">
    <text evidence="2">The sequence shown here is derived from an EMBL/GenBank/DDBJ whole genome shotgun (WGS) entry which is preliminary data.</text>
</comment>
<dbReference type="STRING" id="1134406.ADN00_14065"/>
<evidence type="ECO:0000259" key="1">
    <source>
        <dbReference type="SMART" id="SM01022"/>
    </source>
</evidence>
<gene>
    <name evidence="2" type="ORF">ADN00_14065</name>
</gene>
<dbReference type="SUPFAM" id="SSF88697">
    <property type="entry name" value="PUA domain-like"/>
    <property type="match status" value="1"/>
</dbReference>
<dbReference type="PANTHER" id="PTHR39203">
    <property type="entry name" value="CYTOPLASMIC PROTEIN-RELATED"/>
    <property type="match status" value="1"/>
</dbReference>
<dbReference type="Proteomes" id="UP000050417">
    <property type="component" value="Unassembled WGS sequence"/>
</dbReference>
<dbReference type="PIRSF" id="PIRSF021320">
    <property type="entry name" value="DUF984"/>
    <property type="match status" value="1"/>
</dbReference>
<evidence type="ECO:0000313" key="3">
    <source>
        <dbReference type="Proteomes" id="UP000050417"/>
    </source>
</evidence>
<dbReference type="EMBL" id="LGCL01000033">
    <property type="protein sequence ID" value="KPL74151.1"/>
    <property type="molecule type" value="Genomic_DNA"/>
</dbReference>